<gene>
    <name evidence="2" type="ORF">HannXRQ_Chr12g0355701</name>
</gene>
<dbReference type="EMBL" id="CM007901">
    <property type="protein sequence ID" value="OTG03836.1"/>
    <property type="molecule type" value="Genomic_DNA"/>
</dbReference>
<dbReference type="Proteomes" id="UP000215914">
    <property type="component" value="Chromosome 12"/>
</dbReference>
<dbReference type="AlphaFoldDB" id="A0A251SZY3"/>
<feature type="transmembrane region" description="Helical" evidence="1">
    <location>
        <begin position="118"/>
        <end position="145"/>
    </location>
</feature>
<protein>
    <submittedName>
        <fullName evidence="2">Uncharacterized protein</fullName>
    </submittedName>
</protein>
<keyword evidence="3" id="KW-1185">Reference proteome</keyword>
<reference evidence="3" key="1">
    <citation type="journal article" date="2017" name="Nature">
        <title>The sunflower genome provides insights into oil metabolism, flowering and Asterid evolution.</title>
        <authorList>
            <person name="Badouin H."/>
            <person name="Gouzy J."/>
            <person name="Grassa C.J."/>
            <person name="Murat F."/>
            <person name="Staton S.E."/>
            <person name="Cottret L."/>
            <person name="Lelandais-Briere C."/>
            <person name="Owens G.L."/>
            <person name="Carrere S."/>
            <person name="Mayjonade B."/>
            <person name="Legrand L."/>
            <person name="Gill N."/>
            <person name="Kane N.C."/>
            <person name="Bowers J.E."/>
            <person name="Hubner S."/>
            <person name="Bellec A."/>
            <person name="Berard A."/>
            <person name="Berges H."/>
            <person name="Blanchet N."/>
            <person name="Boniface M.C."/>
            <person name="Brunel D."/>
            <person name="Catrice O."/>
            <person name="Chaidir N."/>
            <person name="Claudel C."/>
            <person name="Donnadieu C."/>
            <person name="Faraut T."/>
            <person name="Fievet G."/>
            <person name="Helmstetter N."/>
            <person name="King M."/>
            <person name="Knapp S.J."/>
            <person name="Lai Z."/>
            <person name="Le Paslier M.C."/>
            <person name="Lippi Y."/>
            <person name="Lorenzon L."/>
            <person name="Mandel J.R."/>
            <person name="Marage G."/>
            <person name="Marchand G."/>
            <person name="Marquand E."/>
            <person name="Bret-Mestries E."/>
            <person name="Morien E."/>
            <person name="Nambeesan S."/>
            <person name="Nguyen T."/>
            <person name="Pegot-Espagnet P."/>
            <person name="Pouilly N."/>
            <person name="Raftis F."/>
            <person name="Sallet E."/>
            <person name="Schiex T."/>
            <person name="Thomas J."/>
            <person name="Vandecasteele C."/>
            <person name="Vares D."/>
            <person name="Vear F."/>
            <person name="Vautrin S."/>
            <person name="Crespi M."/>
            <person name="Mangin B."/>
            <person name="Burke J.M."/>
            <person name="Salse J."/>
            <person name="Munos S."/>
            <person name="Vincourt P."/>
            <person name="Rieseberg L.H."/>
            <person name="Langlade N.B."/>
        </authorList>
    </citation>
    <scope>NUCLEOTIDE SEQUENCE [LARGE SCALE GENOMIC DNA]</scope>
    <source>
        <strain evidence="3">cv. SF193</strain>
    </source>
</reference>
<keyword evidence="1" id="KW-1133">Transmembrane helix</keyword>
<evidence type="ECO:0000256" key="1">
    <source>
        <dbReference type="SAM" id="Phobius"/>
    </source>
</evidence>
<dbReference type="InParanoid" id="A0A251SZY3"/>
<sequence length="167" mass="19020">MTGHLNCIPTLKTPISKFNQISFQHILRSLQQPYCPSFNHLPSVNLKNPTQSSLAQPIYNLLILSQFYIASKETLTVDCSNELLNTRIFESIAVFVSSTFGALFPPIVYLCSGGSLRWFWPLLLCFCLFSQVAMYRFCTFCLIIFSMHINENQDNPGSTIQFCNDKD</sequence>
<accession>A0A251SZY3</accession>
<feature type="transmembrane region" description="Helical" evidence="1">
    <location>
        <begin position="92"/>
        <end position="112"/>
    </location>
</feature>
<keyword evidence="1" id="KW-0472">Membrane</keyword>
<organism evidence="2 3">
    <name type="scientific">Helianthus annuus</name>
    <name type="common">Common sunflower</name>
    <dbReference type="NCBI Taxonomy" id="4232"/>
    <lineage>
        <taxon>Eukaryota</taxon>
        <taxon>Viridiplantae</taxon>
        <taxon>Streptophyta</taxon>
        <taxon>Embryophyta</taxon>
        <taxon>Tracheophyta</taxon>
        <taxon>Spermatophyta</taxon>
        <taxon>Magnoliopsida</taxon>
        <taxon>eudicotyledons</taxon>
        <taxon>Gunneridae</taxon>
        <taxon>Pentapetalae</taxon>
        <taxon>asterids</taxon>
        <taxon>campanulids</taxon>
        <taxon>Asterales</taxon>
        <taxon>Asteraceae</taxon>
        <taxon>Asteroideae</taxon>
        <taxon>Heliantheae alliance</taxon>
        <taxon>Heliantheae</taxon>
        <taxon>Helianthus</taxon>
    </lineage>
</organism>
<evidence type="ECO:0000313" key="3">
    <source>
        <dbReference type="Proteomes" id="UP000215914"/>
    </source>
</evidence>
<keyword evidence="1" id="KW-0812">Transmembrane</keyword>
<proteinExistence type="predicted"/>
<name>A0A251SZY3_HELAN</name>
<evidence type="ECO:0000313" key="2">
    <source>
        <dbReference type="EMBL" id="OTG03836.1"/>
    </source>
</evidence>